<feature type="repeat" description="ANK" evidence="9">
    <location>
        <begin position="241"/>
        <end position="273"/>
    </location>
</feature>
<feature type="domain" description="Death" evidence="12">
    <location>
        <begin position="1401"/>
        <end position="1479"/>
    </location>
</feature>
<feature type="region of interest" description="Disordered" evidence="11">
    <location>
        <begin position="2695"/>
        <end position="2741"/>
    </location>
</feature>
<organism evidence="14 15">
    <name type="scientific">Daphnia magna</name>
    <dbReference type="NCBI Taxonomy" id="35525"/>
    <lineage>
        <taxon>Eukaryota</taxon>
        <taxon>Metazoa</taxon>
        <taxon>Ecdysozoa</taxon>
        <taxon>Arthropoda</taxon>
        <taxon>Crustacea</taxon>
        <taxon>Branchiopoda</taxon>
        <taxon>Diplostraca</taxon>
        <taxon>Cladocera</taxon>
        <taxon>Anomopoda</taxon>
        <taxon>Daphniidae</taxon>
        <taxon>Daphnia</taxon>
    </lineage>
</organism>
<feature type="region of interest" description="Disordered" evidence="11">
    <location>
        <begin position="3973"/>
        <end position="4004"/>
    </location>
</feature>
<dbReference type="InterPro" id="IPR002110">
    <property type="entry name" value="Ankyrin_rpt"/>
</dbReference>
<evidence type="ECO:0000256" key="1">
    <source>
        <dbReference type="ARBA" id="ARBA00004245"/>
    </source>
</evidence>
<feature type="compositionally biased region" description="Polar residues" evidence="11">
    <location>
        <begin position="2581"/>
        <end position="2590"/>
    </location>
</feature>
<dbReference type="Pfam" id="PF00791">
    <property type="entry name" value="ZU5"/>
    <property type="match status" value="1"/>
</dbReference>
<feature type="region of interest" description="Disordered" evidence="11">
    <location>
        <begin position="2450"/>
        <end position="2471"/>
    </location>
</feature>
<feature type="compositionally biased region" description="Acidic residues" evidence="11">
    <location>
        <begin position="3093"/>
        <end position="3103"/>
    </location>
</feature>
<evidence type="ECO:0000313" key="15">
    <source>
        <dbReference type="Proteomes" id="UP001234178"/>
    </source>
</evidence>
<dbReference type="PROSITE" id="PS51145">
    <property type="entry name" value="ZU5"/>
    <property type="match status" value="2"/>
</dbReference>
<feature type="region of interest" description="Disordered" evidence="11">
    <location>
        <begin position="3907"/>
        <end position="3942"/>
    </location>
</feature>
<evidence type="ECO:0000256" key="8">
    <source>
        <dbReference type="ARBA" id="ARBA00023212"/>
    </source>
</evidence>
<feature type="repeat" description="ANK" evidence="9">
    <location>
        <begin position="274"/>
        <end position="306"/>
    </location>
</feature>
<dbReference type="PRINTS" id="PR01415">
    <property type="entry name" value="ANKYRIN"/>
</dbReference>
<dbReference type="Gene3D" id="2.60.220.30">
    <property type="match status" value="2"/>
</dbReference>
<feature type="region of interest" description="Disordered" evidence="11">
    <location>
        <begin position="2106"/>
        <end position="2138"/>
    </location>
</feature>
<feature type="region of interest" description="Disordered" evidence="11">
    <location>
        <begin position="3693"/>
        <end position="3724"/>
    </location>
</feature>
<dbReference type="EMBL" id="JAOYFB010000005">
    <property type="protein sequence ID" value="KAK4015119.1"/>
    <property type="molecule type" value="Genomic_DNA"/>
</dbReference>
<feature type="repeat" description="ANK" evidence="9">
    <location>
        <begin position="373"/>
        <end position="405"/>
    </location>
</feature>
<comment type="subcellular location">
    <subcellularLocation>
        <location evidence="1">Cytoplasm</location>
        <location evidence="1">Cytoskeleton</location>
    </subcellularLocation>
    <subcellularLocation>
        <location evidence="2">Membrane</location>
    </subcellularLocation>
</comment>
<feature type="compositionally biased region" description="Low complexity" evidence="11">
    <location>
        <begin position="4404"/>
        <end position="4423"/>
    </location>
</feature>
<feature type="compositionally biased region" description="Polar residues" evidence="11">
    <location>
        <begin position="4126"/>
        <end position="4136"/>
    </location>
</feature>
<keyword evidence="10" id="KW-0175">Coiled coil</keyword>
<feature type="repeat" description="ANK" evidence="9">
    <location>
        <begin position="80"/>
        <end position="112"/>
    </location>
</feature>
<evidence type="ECO:0008006" key="16">
    <source>
        <dbReference type="Google" id="ProtNLM"/>
    </source>
</evidence>
<feature type="repeat" description="ANK" evidence="9">
    <location>
        <begin position="47"/>
        <end position="79"/>
    </location>
</feature>
<dbReference type="InterPro" id="IPR000906">
    <property type="entry name" value="ZU5_dom"/>
</dbReference>
<feature type="repeat" description="ANK" evidence="9">
    <location>
        <begin position="604"/>
        <end position="636"/>
    </location>
</feature>
<keyword evidence="4" id="KW-0597">Phosphoprotein</keyword>
<dbReference type="PANTHER" id="PTHR24123">
    <property type="entry name" value="ANKYRIN REPEAT-CONTAINING"/>
    <property type="match status" value="1"/>
</dbReference>
<dbReference type="InterPro" id="IPR040745">
    <property type="entry name" value="Ankyrin_UPA"/>
</dbReference>
<dbReference type="InterPro" id="IPR000488">
    <property type="entry name" value="Death_dom"/>
</dbReference>
<feature type="compositionally biased region" description="Acidic residues" evidence="11">
    <location>
        <begin position="3694"/>
        <end position="3704"/>
    </location>
</feature>
<feature type="compositionally biased region" description="Acidic residues" evidence="11">
    <location>
        <begin position="3459"/>
        <end position="3473"/>
    </location>
</feature>
<proteinExistence type="predicted"/>
<dbReference type="Gene3D" id="1.10.533.10">
    <property type="entry name" value="Death Domain, Fas"/>
    <property type="match status" value="1"/>
</dbReference>
<feature type="region of interest" description="Disordered" evidence="11">
    <location>
        <begin position="1758"/>
        <end position="1781"/>
    </location>
</feature>
<feature type="repeat" description="ANK" evidence="9">
    <location>
        <begin position="340"/>
        <end position="372"/>
    </location>
</feature>
<feature type="compositionally biased region" description="Low complexity" evidence="11">
    <location>
        <begin position="4201"/>
        <end position="4211"/>
    </location>
</feature>
<feature type="region of interest" description="Disordered" evidence="11">
    <location>
        <begin position="4107"/>
        <end position="4211"/>
    </location>
</feature>
<dbReference type="SMART" id="SM00248">
    <property type="entry name" value="ANK"/>
    <property type="match status" value="22"/>
</dbReference>
<keyword evidence="5" id="KW-0677">Repeat</keyword>
<feature type="compositionally biased region" description="Polar residues" evidence="11">
    <location>
        <begin position="3071"/>
        <end position="3084"/>
    </location>
</feature>
<feature type="compositionally biased region" description="Low complexity" evidence="11">
    <location>
        <begin position="3273"/>
        <end position="3287"/>
    </location>
</feature>
<keyword evidence="7" id="KW-0472">Membrane</keyword>
<feature type="repeat" description="ANK" evidence="9">
    <location>
        <begin position="736"/>
        <end position="768"/>
    </location>
</feature>
<feature type="compositionally biased region" description="Low complexity" evidence="11">
    <location>
        <begin position="3345"/>
        <end position="3373"/>
    </location>
</feature>
<feature type="repeat" description="ANK" evidence="9">
    <location>
        <begin position="439"/>
        <end position="471"/>
    </location>
</feature>
<feature type="region of interest" description="Disordered" evidence="11">
    <location>
        <begin position="1610"/>
        <end position="1635"/>
    </location>
</feature>
<evidence type="ECO:0000256" key="4">
    <source>
        <dbReference type="ARBA" id="ARBA00022553"/>
    </source>
</evidence>
<feature type="region of interest" description="Disordered" evidence="11">
    <location>
        <begin position="2244"/>
        <end position="2284"/>
    </location>
</feature>
<feature type="repeat" description="ANK" evidence="9">
    <location>
        <begin position="703"/>
        <end position="735"/>
    </location>
</feature>
<feature type="repeat" description="ANK" evidence="9">
    <location>
        <begin position="146"/>
        <end position="169"/>
    </location>
</feature>
<feature type="compositionally biased region" description="Low complexity" evidence="11">
    <location>
        <begin position="3497"/>
        <end position="3517"/>
    </location>
</feature>
<comment type="caution">
    <text evidence="14">The sequence shown here is derived from an EMBL/GenBank/DDBJ whole genome shotgun (WGS) entry which is preliminary data.</text>
</comment>
<dbReference type="PROSITE" id="PS50017">
    <property type="entry name" value="DEATH_DOMAIN"/>
    <property type="match status" value="1"/>
</dbReference>
<dbReference type="CDD" id="cd08317">
    <property type="entry name" value="Death_ank"/>
    <property type="match status" value="1"/>
</dbReference>
<feature type="compositionally biased region" description="Polar residues" evidence="11">
    <location>
        <begin position="4427"/>
        <end position="4450"/>
    </location>
</feature>
<feature type="repeat" description="ANK" evidence="9">
    <location>
        <begin position="637"/>
        <end position="669"/>
    </location>
</feature>
<evidence type="ECO:0000256" key="5">
    <source>
        <dbReference type="ARBA" id="ARBA00022737"/>
    </source>
</evidence>
<feature type="compositionally biased region" description="Basic and acidic residues" evidence="11">
    <location>
        <begin position="3482"/>
        <end position="3496"/>
    </location>
</feature>
<feature type="region of interest" description="Disordered" evidence="11">
    <location>
        <begin position="3065"/>
        <end position="3108"/>
    </location>
</feature>
<feature type="repeat" description="ANK" evidence="9">
    <location>
        <begin position="670"/>
        <end position="702"/>
    </location>
</feature>
<feature type="repeat" description="ANK" evidence="9">
    <location>
        <begin position="505"/>
        <end position="537"/>
    </location>
</feature>
<gene>
    <name evidence="14" type="ORF">OUZ56_030109</name>
</gene>
<dbReference type="PROSITE" id="PS50297">
    <property type="entry name" value="ANK_REP_REGION"/>
    <property type="match status" value="21"/>
</dbReference>
<feature type="compositionally biased region" description="Low complexity" evidence="11">
    <location>
        <begin position="3924"/>
        <end position="3934"/>
    </location>
</feature>
<feature type="region of interest" description="Disordered" evidence="11">
    <location>
        <begin position="2163"/>
        <end position="2187"/>
    </location>
</feature>
<dbReference type="Pfam" id="PF00531">
    <property type="entry name" value="Death"/>
    <property type="match status" value="1"/>
</dbReference>
<dbReference type="Pfam" id="PF12796">
    <property type="entry name" value="Ank_2"/>
    <property type="match status" value="7"/>
</dbReference>
<feature type="compositionally biased region" description="Low complexity" evidence="11">
    <location>
        <begin position="2456"/>
        <end position="2466"/>
    </location>
</feature>
<feature type="compositionally biased region" description="Polar residues" evidence="11">
    <location>
        <begin position="3379"/>
        <end position="3393"/>
    </location>
</feature>
<dbReference type="PANTHER" id="PTHR24123:SF141">
    <property type="entry name" value="ANKYRIN 2, ISOFORM U"/>
    <property type="match status" value="1"/>
</dbReference>
<name>A0ABQ9ZQA9_9CRUS</name>
<feature type="repeat" description="ANK" evidence="9">
    <location>
        <begin position="472"/>
        <end position="504"/>
    </location>
</feature>
<dbReference type="Pfam" id="PF00023">
    <property type="entry name" value="Ank"/>
    <property type="match status" value="4"/>
</dbReference>
<dbReference type="Pfam" id="PF13606">
    <property type="entry name" value="Ank_3"/>
    <property type="match status" value="1"/>
</dbReference>
<feature type="domain" description="ZU5" evidence="13">
    <location>
        <begin position="904"/>
        <end position="1061"/>
    </location>
</feature>
<evidence type="ECO:0000256" key="11">
    <source>
        <dbReference type="SAM" id="MobiDB-lite"/>
    </source>
</evidence>
<feature type="region of interest" description="Disordered" evidence="11">
    <location>
        <begin position="3345"/>
        <end position="3411"/>
    </location>
</feature>
<keyword evidence="15" id="KW-1185">Reference proteome</keyword>
<dbReference type="InterPro" id="IPR051165">
    <property type="entry name" value="Multifunctional_ANK_Repeat"/>
</dbReference>
<evidence type="ECO:0000259" key="12">
    <source>
        <dbReference type="PROSITE" id="PS50017"/>
    </source>
</evidence>
<dbReference type="Gene3D" id="2.60.40.2660">
    <property type="match status" value="1"/>
</dbReference>
<feature type="compositionally biased region" description="Polar residues" evidence="11">
    <location>
        <begin position="3912"/>
        <end position="3922"/>
    </location>
</feature>
<feature type="repeat" description="ANK" evidence="9">
    <location>
        <begin position="307"/>
        <end position="339"/>
    </location>
</feature>
<evidence type="ECO:0000256" key="7">
    <source>
        <dbReference type="ARBA" id="ARBA00023136"/>
    </source>
</evidence>
<feature type="compositionally biased region" description="Low complexity" evidence="11">
    <location>
        <begin position="2244"/>
        <end position="2263"/>
    </location>
</feature>
<reference evidence="14 15" key="1">
    <citation type="journal article" date="2023" name="Nucleic Acids Res.">
        <title>The hologenome of Daphnia magna reveals possible DNA methylation and microbiome-mediated evolution of the host genome.</title>
        <authorList>
            <person name="Chaturvedi A."/>
            <person name="Li X."/>
            <person name="Dhandapani V."/>
            <person name="Marshall H."/>
            <person name="Kissane S."/>
            <person name="Cuenca-Cambronero M."/>
            <person name="Asole G."/>
            <person name="Calvet F."/>
            <person name="Ruiz-Romero M."/>
            <person name="Marangio P."/>
            <person name="Guigo R."/>
            <person name="Rago D."/>
            <person name="Mirbahai L."/>
            <person name="Eastwood N."/>
            <person name="Colbourne J.K."/>
            <person name="Zhou J."/>
            <person name="Mallon E."/>
            <person name="Orsini L."/>
        </authorList>
    </citation>
    <scope>NUCLEOTIDE SEQUENCE [LARGE SCALE GENOMIC DNA]</scope>
    <source>
        <strain evidence="14">LRV0_1</strain>
    </source>
</reference>
<dbReference type="InterPro" id="IPR036770">
    <property type="entry name" value="Ankyrin_rpt-contain_sf"/>
</dbReference>
<feature type="repeat" description="ANK" evidence="9">
    <location>
        <begin position="208"/>
        <end position="240"/>
    </location>
</feature>
<feature type="region of interest" description="Disordered" evidence="11">
    <location>
        <begin position="1829"/>
        <end position="1855"/>
    </location>
</feature>
<dbReference type="PROSITE" id="PS50088">
    <property type="entry name" value="ANK_REPEAT"/>
    <property type="match status" value="21"/>
</dbReference>
<evidence type="ECO:0000256" key="2">
    <source>
        <dbReference type="ARBA" id="ARBA00004370"/>
    </source>
</evidence>
<feature type="repeat" description="ANK" evidence="9">
    <location>
        <begin position="571"/>
        <end position="603"/>
    </location>
</feature>
<evidence type="ECO:0000256" key="6">
    <source>
        <dbReference type="ARBA" id="ARBA00023043"/>
    </source>
</evidence>
<feature type="region of interest" description="Disordered" evidence="11">
    <location>
        <begin position="3021"/>
        <end position="3053"/>
    </location>
</feature>
<dbReference type="InterPro" id="IPR011029">
    <property type="entry name" value="DEATH-like_dom_sf"/>
</dbReference>
<feature type="repeat" description="ANK" evidence="9">
    <location>
        <begin position="406"/>
        <end position="438"/>
    </location>
</feature>
<feature type="region of interest" description="Disordered" evidence="11">
    <location>
        <begin position="2900"/>
        <end position="2932"/>
    </location>
</feature>
<feature type="compositionally biased region" description="Polar residues" evidence="11">
    <location>
        <begin position="2620"/>
        <end position="2637"/>
    </location>
</feature>
<evidence type="ECO:0000259" key="13">
    <source>
        <dbReference type="PROSITE" id="PS51145"/>
    </source>
</evidence>
<evidence type="ECO:0000256" key="3">
    <source>
        <dbReference type="ARBA" id="ARBA00022490"/>
    </source>
</evidence>
<feature type="coiled-coil region" evidence="10">
    <location>
        <begin position="3789"/>
        <end position="3823"/>
    </location>
</feature>
<feature type="compositionally biased region" description="Low complexity" evidence="11">
    <location>
        <begin position="2697"/>
        <end position="2710"/>
    </location>
</feature>
<dbReference type="Gene3D" id="1.25.40.20">
    <property type="entry name" value="Ankyrin repeat-containing domain"/>
    <property type="match status" value="3"/>
</dbReference>
<feature type="repeat" description="ANK" evidence="9">
    <location>
        <begin position="113"/>
        <end position="145"/>
    </location>
</feature>
<dbReference type="SUPFAM" id="SSF48403">
    <property type="entry name" value="Ankyrin repeat"/>
    <property type="match status" value="2"/>
</dbReference>
<feature type="compositionally biased region" description="Low complexity" evidence="11">
    <location>
        <begin position="3981"/>
        <end position="3991"/>
    </location>
</feature>
<feature type="compositionally biased region" description="Polar residues" evidence="11">
    <location>
        <begin position="4368"/>
        <end position="4397"/>
    </location>
</feature>
<feature type="compositionally biased region" description="Low complexity" evidence="11">
    <location>
        <begin position="4183"/>
        <end position="4194"/>
    </location>
</feature>
<feature type="compositionally biased region" description="Basic and acidic residues" evidence="11">
    <location>
        <begin position="1943"/>
        <end position="1966"/>
    </location>
</feature>
<feature type="region of interest" description="Disordered" evidence="11">
    <location>
        <begin position="2581"/>
        <end position="2643"/>
    </location>
</feature>
<evidence type="ECO:0000313" key="14">
    <source>
        <dbReference type="EMBL" id="KAK4015119.1"/>
    </source>
</evidence>
<dbReference type="Pfam" id="PF17809">
    <property type="entry name" value="UPA_2"/>
    <property type="match status" value="1"/>
</dbReference>
<keyword evidence="3" id="KW-0963">Cytoplasm</keyword>
<sequence>MVTENSSSGAGMSDAKAGFLRSARDGHLDKVLEHLKNNTDINTSNANGLNALHLASKEGHVDVVTELLKRGAAVDSATKKGNTALHIASLAGQEEVVKILVLQGASVNVQSQNGFTPLYMAAQENHDGVVRFLLANGANQSLATEDGFTPLAVALQQGHDKVVSVLLENDTRGKVRLPALHIAAKKDDCKAAALLLQSDHNPDVTSKSGFTPLHIAAHYGNENIASLLVQKGADVNFLAKHHITPLHVAAKWGKANMAALLLDRHAQLEAKTRDGLTPLHCAARSGHESVVDLLLERGAPISSKTKNGLAPLHMAAQGDHVDAGRILLHHKAPVDEVTVDYLTALHVAAHCGHVRVAKLLLDRKADPNSRALNGFTPLHIACKKNRIKVIELLLKHGASIEATTESGLTPLHVASFMGCMNIVIYLLQHGANANAPTMRGEAPLHLAARANQTDIVRILLRNNAQVDARAREQQTPLHIASRLGNVDIVMLLLQHNADLDAVTKDMYTPLHIAAKEGQDEVAAVLLEHGANNTAATKRGFTPLHLAAKYGNIKVARLLIQKDAPVDAQGKNGVTPLHVASHYDHQSVALLLLDKGASPHAAAKNGYTPLHIAAKKNQMDIATTLLEYGAQTNAESKAGFTPLHLSAQEGHTDMSTLLIEHQADPNYEAKNGLTPMHLCAQEDRVNVAAILVKSNAQINAQTKSGYTPLHVACHFGQMNMVRFLLGHQSQIDAATNQGYTAMHQAAQQGHPMIVNLLLESGATPNAVTSQGQTALSIAQKLGYITVIETLKVVTETTITTTTTTIIEEKYRVQAPETMQETFMSDSEDEGGEDGVLGDHSYRYLTVDEMKSLGDDSMPMDGMGDDRRNSGVEETILAAKEGYAQFSGNYAPDNVDLARQPVSIGFLVSFMVDARGGAMRGCRHSGVRVIIPPRKAACPMRITCRYLKKDKLVHPPPLMEGEALASRILELGPSAAKFLGPVIIEVPHFAALRGKEREIIVLRSDNGETWREHTLEATEEAVQEVLNESFDGEDMGQLEDMNTHRITRILTTDFPQYFAIVSRVRQEVHAIGPDGGMVSSSVVPQVQAVFPPGALTKKIKVGLQAQPIQPELVVKLLGNRVAVSPIVTVEPRRRKFHRPITLTIPVPQAAARGMINQYSGDTPTLRLLCSITGGTSRAQWEDVTGSTPLTFVNDCVSFTTTVSARFWLMDCRNVAEAAKMATDLYREAINVPFMAKFVVFAKRHEPQEARLRVFCMTDDKEEKTLEQQEHFVEVAKSRDVEVLETKSQYLEFAGNLVPITKSGEQLALTFRAFRENRLPFTVRVKDNHADPVGRIAFMREARAGRGEPPQTPICNLNIVLPSTVTPETARSEPDLLALQKKYGFLHDVGLVYATNRPEAIHKADLRLSDICNLLGRDWIPLAQCLEIPDSDLNLIDNEYPDNTTQQAMVMLKLWMAQSQNKVTGNALEKALRKIGRDDIVNRCIYNVELVTDDLEKAVAKTQLDQSGFDNLRDELGADSTRNTLQRDTSLDVSFDEQDLMKDSESVDEIPEKREEEEELNLQEVSEVFSQEIKTDIPQKQVYDDAEPPSQRIIIHEEKGICDSREAEKDIEIPQPVQDLESGNLQQDVEDSWGTRQSTMEERVIDRYVIDTHPKPVFDPPEEDIPVEQLPTNEEEEEEEEEEEIVEEPMVVATTAPAPRQRERVDDEPESLYSPSWSASKHPVSCEQSMPIEAIAVQQGRPYEQEEDDEQEVERPAVIATSALAPAPAPVPRHSYQRTEDEPEVLISSSWDAANEPTSCDDEVLEKEFAAALHGGDIDDSNTFSPELLSRSLQQQTTEHDAKVRMSTSKTPPSSPLEAVETFTESQMHTSHPEAVPAQVALAQSETIRSEDLDTTAASHVDVQEEHWTEDVQANEPAAVSDCEDQVQTDVTDDVGDLSEAELFDHAQPKLEEHERTTETEEVLERHSANSETSDVAETIYGSPEAVRYFQKVAIPSSGTESTVIHVDDLSARSKLVVRPLSLPDTYVDRHGSPGTKHRRTDFVVALTPQSEPEIQRQSAPLSDVHFQIESTPVPEGEPQSDVELGGQCDSSIPVSEAQLHFEPSSIAQSGAKLEERKSDGVAQQEQVLESDTEAEDSSRDLEQELLSEANLVIEQVMKLAIEQVTGRAESEPRPASALPQVDVEKAVDSAEIEPVAESRLAKMGEPQSDMKSTTVGQLLCEEAAPQLLETDSVGLAFECEFTSGSESDFASEAAESGEGKVAAAEKSCDPVSPTKPESEPESLEMANSVPVLEVATKSDVQPVLKGATDLIEAEAEALLQLNSESDSASEAGPFFIPQSKSMLESVPVQGDHSVRILDIDRQSDLEQPAVETITKLEISSADVLDKSSLSKPEVVPEGVSLPQSGTESDVGLVLHTSAVRDGEAAVRVVECVRKPEVESLLEAESVLETEPVVHAESEESSQSVSTASDQGVADDDMDELYTEEEDFENKSHAARVASVLNDQHRPRPDESPLDERAERMAEAILASAMFETVFLQPENRSQTTTPVPAHGLPAIDLPFIGSSFCRIQFPCTDARLTSAGNTAASTSQSLVTNHPLPETESPEIPIDTTNTVPSSRIPVLSKRQNLSRSVSEQPHSSGSRMPVAAPRVSRMIPGYFTSADHTSSADANAGCSAESLPSSIQENVESYSVRKQFWEEVASGTSSTSSTSSTRTRQTKSERSSLIVTDESFGPIGQRETKSERSSAVLSEQDIYEVGRYTVTKVSTSETVIDTTHESTGATGQEIIEELQLAPPPVDQSSSKVEEIETVRTQETTVTRLSGKLDNPIVLEETVTGSSHRERIGREEYIYSSGDESVSLRAEDVESHSDVVLPGGRQVVTEEFAKSSKTVFKDGQPVFVEEFQYDQRQQPADSPPLESAPTASGFEDSTTADLTTGDWTTADSVEVNVDSQEQEVPDISIVHQESFGGGLTSSGESQEEGEAVAGMAFINTAFIGVDHIDMKDHEPANIARAVSPFEVPRGEAYVIGTYGPDFDQPAARDENEPDEESPLPSPQSRLTFELPQEAIVAEERDECAVSSQPRSRTTSLDSQDLETYGSEGEEADDDEQDPSQAREKIFSQGLSFQEERDRELTPEEALQLAENLIEEIKAEAPRRAEMMSSTTPDDELKEIDEGAADVAQEVAQTLTFQEETEAKISEYIRQVDVHEEVAVSDGQNTTEETINWSLTEIHESSTHSEHVDIQGLDRTVLPELDIVEPQGAHEQEATSPEQVCSPERETTSTTSSGSKMDSSATFSENKTVSYEETSTTWTKKEEETTYFSAAETGAQRPSRPTSSDVEALISTGATTACSSEYETAFSSSSRSVNSSDFHSAVSSVSSRESMKSLDSTTGLASETSETLLASALEQDTTDRDLTPTDVSLDLNQMDVQFKMASDLPAAPVQREEQEEVATRAESPFEMISPVDEGMVELEDDDDDDPAEELIPPVMKRSQEMTFHPEPKPLRETGLSPPTTPTPSEESPSLKSSLEAEKLLFDYVMSTNDEAAYLSTSTLSDGTTSTVIEAGGKTVKQDTYDQLSDEPEADQDCQEDEANATVTALDAATITSRSGSLASSTDVEGIISRQVTISSAIVIDESTQSINTQITTRRVVVQGESEELILPASMVPDITVQHASPVIDRRFSYPENVAGADLSELAKQVIEEVPSEEELEERDEGLGAETAEPAHQEQSEQLYQSEEVEQVEEIEEGEQELAEEPEEIEADYPEMDVGELISPPALVARRIDPPNMAGYNYEMSFERAQDEREDAVEVEDVIEDLEKQKRWMEMQFEEAEDAAQGIFQPIASRVQPLADIEECKEDEESLNGSDRLVGRLKESLSSTPEFDVLSGRRYFTRSGDVDDLSVDSLQDFERLELELHAEKLRRQSNGSGSQESLNGRRIGSRSSGGDNVSVNSLTEFERLERDMAEAAKLEERARQQEAALLSEIEEGHESQTSESESCETLSGQREGDDTEEDDDDDYEQRMFEIDEIIRQAQTNIEQFETELTTEVKQTIRSSRMESTGSFNETTHSSVVDMKTESVDSVDSIEPDFLAGGSTSQRTAAIYRSCIRTEIKYSSDDIQQADSLTGGPDSLDVFGPSSVDSLDSNARSRTGHESDSLQAMVGAESSSDSSSSRDDLPRDTTLQRPTGIFRPTTCSSDSLEQTQSSSRATGGFDSDSIMSGSMTSSMGSAVAVTVHPTEAPMSPSGAPVHTERTETSCTVEMSPEIRKVTFHGPDVEEQMKDFVSQFAPGEDIREVEVTDPVTGNIFVTRVTQRRAFVDAQDLPTDEDDLPSRQAVEEYIRTRGPQLEDVDSFEVDDGSGNIQRVIRKRVVVDSTATAIPTTHSCASPSLSLNPPTAFQSSPATEPTESTPLPEMTSSGAEADDQAAASAACQQYDPTCSAISESEPSLPSQPDWSDSAQDGM</sequence>
<protein>
    <recommendedName>
        <fullName evidence="16">Ankyrin-2</fullName>
    </recommendedName>
</protein>
<dbReference type="SMART" id="SM00005">
    <property type="entry name" value="DEATH"/>
    <property type="match status" value="1"/>
</dbReference>
<feature type="region of interest" description="Disordered" evidence="11">
    <location>
        <begin position="3430"/>
        <end position="3517"/>
    </location>
</feature>
<keyword evidence="6 9" id="KW-0040">ANK repeat</keyword>
<keyword evidence="8" id="KW-0206">Cytoskeleton</keyword>
<feature type="repeat" description="ANK" evidence="9">
    <location>
        <begin position="538"/>
        <end position="570"/>
    </location>
</feature>
<dbReference type="SUPFAM" id="SSF47986">
    <property type="entry name" value="DEATH domain"/>
    <property type="match status" value="1"/>
</dbReference>
<evidence type="ECO:0000256" key="10">
    <source>
        <dbReference type="SAM" id="Coils"/>
    </source>
</evidence>
<feature type="region of interest" description="Disordered" evidence="11">
    <location>
        <begin position="1943"/>
        <end position="1973"/>
    </location>
</feature>
<feature type="region of interest" description="Disordered" evidence="11">
    <location>
        <begin position="4368"/>
        <end position="4450"/>
    </location>
</feature>
<evidence type="ECO:0000256" key="9">
    <source>
        <dbReference type="PROSITE-ProRule" id="PRU00023"/>
    </source>
</evidence>
<feature type="region of interest" description="Disordered" evidence="11">
    <location>
        <begin position="1650"/>
        <end position="1723"/>
    </location>
</feature>
<dbReference type="Proteomes" id="UP001234178">
    <property type="component" value="Unassembled WGS sequence"/>
</dbReference>
<feature type="domain" description="ZU5" evidence="13">
    <location>
        <begin position="1063"/>
        <end position="1210"/>
    </location>
</feature>
<feature type="region of interest" description="Disordered" evidence="11">
    <location>
        <begin position="3250"/>
        <end position="3333"/>
    </location>
</feature>
<accession>A0ABQ9ZQA9</accession>
<dbReference type="SMART" id="SM00218">
    <property type="entry name" value="ZU5"/>
    <property type="match status" value="1"/>
</dbReference>
<feature type="compositionally biased region" description="Acidic residues" evidence="11">
    <location>
        <begin position="1670"/>
        <end position="1684"/>
    </location>
</feature>